<dbReference type="PANTHER" id="PTHR19212:SF0">
    <property type="entry name" value="LD07988P"/>
    <property type="match status" value="1"/>
</dbReference>
<feature type="region of interest" description="Disordered" evidence="4">
    <location>
        <begin position="266"/>
        <end position="291"/>
    </location>
</feature>
<feature type="compositionally biased region" description="Basic and acidic residues" evidence="4">
    <location>
        <begin position="49"/>
        <end position="61"/>
    </location>
</feature>
<dbReference type="InterPro" id="IPR019139">
    <property type="entry name" value="LRRFIP1/2"/>
</dbReference>
<feature type="region of interest" description="Disordered" evidence="4">
    <location>
        <begin position="1"/>
        <end position="22"/>
    </location>
</feature>
<dbReference type="PANTHER" id="PTHR19212">
    <property type="entry name" value="LEUCINE RICH REPEAT IN FLII INTERACTING PROTEIN"/>
    <property type="match status" value="1"/>
</dbReference>
<feature type="coiled-coil region" evidence="3">
    <location>
        <begin position="110"/>
        <end position="172"/>
    </location>
</feature>
<feature type="compositionally biased region" description="Polar residues" evidence="4">
    <location>
        <begin position="1"/>
        <end position="15"/>
    </location>
</feature>
<accession>A0AA88YDC5</accession>
<feature type="compositionally biased region" description="Basic and acidic residues" evidence="4">
    <location>
        <begin position="266"/>
        <end position="281"/>
    </location>
</feature>
<evidence type="ECO:0000256" key="1">
    <source>
        <dbReference type="ARBA" id="ARBA00008275"/>
    </source>
</evidence>
<evidence type="ECO:0000256" key="2">
    <source>
        <dbReference type="ARBA" id="ARBA00023054"/>
    </source>
</evidence>
<dbReference type="Pfam" id="PF09738">
    <property type="entry name" value="LRRFIP"/>
    <property type="match status" value="1"/>
</dbReference>
<dbReference type="EMBL" id="VSWD01000005">
    <property type="protein sequence ID" value="KAK3103237.1"/>
    <property type="molecule type" value="Genomic_DNA"/>
</dbReference>
<feature type="compositionally biased region" description="Basic and acidic residues" evidence="4">
    <location>
        <begin position="74"/>
        <end position="86"/>
    </location>
</feature>
<dbReference type="GO" id="GO:0006355">
    <property type="term" value="P:regulation of DNA-templated transcription"/>
    <property type="evidence" value="ECO:0007669"/>
    <property type="project" value="InterPro"/>
</dbReference>
<keyword evidence="2 3" id="KW-0175">Coiled coil</keyword>
<feature type="region of interest" description="Disordered" evidence="4">
    <location>
        <begin position="367"/>
        <end position="395"/>
    </location>
</feature>
<proteinExistence type="inferred from homology"/>
<protein>
    <recommendedName>
        <fullName evidence="7">Leucine-rich repeat flightless-interacting protein 2</fullName>
    </recommendedName>
</protein>
<evidence type="ECO:0000256" key="4">
    <source>
        <dbReference type="SAM" id="MobiDB-lite"/>
    </source>
</evidence>
<organism evidence="5 6">
    <name type="scientific">Pinctada imbricata</name>
    <name type="common">Atlantic pearl-oyster</name>
    <name type="synonym">Pinctada martensii</name>
    <dbReference type="NCBI Taxonomy" id="66713"/>
    <lineage>
        <taxon>Eukaryota</taxon>
        <taxon>Metazoa</taxon>
        <taxon>Spiralia</taxon>
        <taxon>Lophotrochozoa</taxon>
        <taxon>Mollusca</taxon>
        <taxon>Bivalvia</taxon>
        <taxon>Autobranchia</taxon>
        <taxon>Pteriomorphia</taxon>
        <taxon>Pterioida</taxon>
        <taxon>Pterioidea</taxon>
        <taxon>Pteriidae</taxon>
        <taxon>Pinctada</taxon>
    </lineage>
</organism>
<feature type="region of interest" description="Disordered" evidence="4">
    <location>
        <begin position="49"/>
        <end position="106"/>
    </location>
</feature>
<evidence type="ECO:0000313" key="5">
    <source>
        <dbReference type="EMBL" id="KAK3103237.1"/>
    </source>
</evidence>
<dbReference type="Gene3D" id="1.20.5.4090">
    <property type="match status" value="1"/>
</dbReference>
<name>A0AA88YDC5_PINIB</name>
<feature type="compositionally biased region" description="Basic and acidic residues" evidence="4">
    <location>
        <begin position="97"/>
        <end position="106"/>
    </location>
</feature>
<comment type="similarity">
    <text evidence="1">Belongs to the LRRFIP family.</text>
</comment>
<dbReference type="Proteomes" id="UP001186944">
    <property type="component" value="Unassembled WGS sequence"/>
</dbReference>
<evidence type="ECO:0000256" key="3">
    <source>
        <dbReference type="SAM" id="Coils"/>
    </source>
</evidence>
<comment type="caution">
    <text evidence="5">The sequence shown here is derived from an EMBL/GenBank/DDBJ whole genome shotgun (WGS) entry which is preliminary data.</text>
</comment>
<evidence type="ECO:0000313" key="6">
    <source>
        <dbReference type="Proteomes" id="UP001186944"/>
    </source>
</evidence>
<sequence>MSSGRTRLSNRQYSAEEQALDQISKEAESRLAAKRAARAEAREIRVKEIERQQREEEERQKSHNVSNESSVGKIRSDYSDSRRGSDDSSSAAEEVDVSSRDAQREMRAKLRDMDEKYRKAMMTNAQLDNEKHALVYKVDLLKDHIEEMEESYTQLQKEYKDKCRDLEMQKRKTSDLEFDHNVVKEQLTVKERLIQESGLMIVSSEEGVLSLERCSSLPNGHIPSNSSLLISSEAAEILEKGGTGSLDDKLRKFLEEKSNLSKEVKRLEEELDEEKSKKDSKSSSVPQMNGPEMQLYEVQREASKQIHEYKLKLQKAEQDITNLEGTVNRLETQVKRYKAESEESEKLEDELKTEKRKLQRELREAQSHIEEVQNQNKHLQKRIEKMKQARAQITQ</sequence>
<keyword evidence="6" id="KW-1185">Reference proteome</keyword>
<evidence type="ECO:0008006" key="7">
    <source>
        <dbReference type="Google" id="ProtNLM"/>
    </source>
</evidence>
<reference evidence="5" key="1">
    <citation type="submission" date="2019-08" db="EMBL/GenBank/DDBJ databases">
        <title>The improved chromosome-level genome for the pearl oyster Pinctada fucata martensii using PacBio sequencing and Hi-C.</title>
        <authorList>
            <person name="Zheng Z."/>
        </authorList>
    </citation>
    <scope>NUCLEOTIDE SEQUENCE</scope>
    <source>
        <strain evidence="5">ZZ-2019</strain>
        <tissue evidence="5">Adductor muscle</tissue>
    </source>
</reference>
<gene>
    <name evidence="5" type="ORF">FSP39_017741</name>
</gene>
<dbReference type="AlphaFoldDB" id="A0AA88YDC5"/>